<evidence type="ECO:0000313" key="4">
    <source>
        <dbReference type="Proteomes" id="UP001361239"/>
    </source>
</evidence>
<dbReference type="Pfam" id="PF13202">
    <property type="entry name" value="EF-hand_5"/>
    <property type="match status" value="1"/>
</dbReference>
<evidence type="ECO:0000313" key="3">
    <source>
        <dbReference type="EMBL" id="MEJ5975995.1"/>
    </source>
</evidence>
<sequence>MNRILVGALAALLLTAAGVFWWQGRAATERGAPPPGAALASSTAAEALPTVDGKGLRGAPPPEADEFTREERRFNRIDRDRNAVVTRVEMLIPRAAMFRALDKDGNNLLSFEEWAVKTSDRFHAADRNRDQKLDRGEFVATRPKPAAEPKCQCRPAARPARHALPPPEDGEDTDSEV</sequence>
<dbReference type="Proteomes" id="UP001361239">
    <property type="component" value="Unassembled WGS sequence"/>
</dbReference>
<dbReference type="EMBL" id="JBBHJZ010000001">
    <property type="protein sequence ID" value="MEJ5975995.1"/>
    <property type="molecule type" value="Genomic_DNA"/>
</dbReference>
<feature type="compositionally biased region" description="Basic and acidic residues" evidence="1">
    <location>
        <begin position="127"/>
        <end position="137"/>
    </location>
</feature>
<dbReference type="InterPro" id="IPR011992">
    <property type="entry name" value="EF-hand-dom_pair"/>
</dbReference>
<protein>
    <recommendedName>
        <fullName evidence="2">EF-hand domain-containing protein</fullName>
    </recommendedName>
</protein>
<keyword evidence="4" id="KW-1185">Reference proteome</keyword>
<dbReference type="PROSITE" id="PS00018">
    <property type="entry name" value="EF_HAND_1"/>
    <property type="match status" value="1"/>
</dbReference>
<organism evidence="3 4">
    <name type="scientific">Novosphingobium anseongense</name>
    <dbReference type="NCBI Taxonomy" id="3133436"/>
    <lineage>
        <taxon>Bacteria</taxon>
        <taxon>Pseudomonadati</taxon>
        <taxon>Pseudomonadota</taxon>
        <taxon>Alphaproteobacteria</taxon>
        <taxon>Sphingomonadales</taxon>
        <taxon>Sphingomonadaceae</taxon>
        <taxon>Novosphingobium</taxon>
    </lineage>
</organism>
<dbReference type="SUPFAM" id="SSF47473">
    <property type="entry name" value="EF-hand"/>
    <property type="match status" value="1"/>
</dbReference>
<dbReference type="InterPro" id="IPR002048">
    <property type="entry name" value="EF_hand_dom"/>
</dbReference>
<name>A0ABU8RSD7_9SPHN</name>
<reference evidence="3 4" key="1">
    <citation type="submission" date="2024-03" db="EMBL/GenBank/DDBJ databases">
        <authorList>
            <person name="Jo J.-H."/>
        </authorList>
    </citation>
    <scope>NUCLEOTIDE SEQUENCE [LARGE SCALE GENOMIC DNA]</scope>
    <source>
        <strain evidence="3 4">PS1R-30</strain>
    </source>
</reference>
<proteinExistence type="predicted"/>
<dbReference type="RefSeq" id="WP_339585920.1">
    <property type="nucleotide sequence ID" value="NZ_JBBHJZ010000001.1"/>
</dbReference>
<evidence type="ECO:0000259" key="2">
    <source>
        <dbReference type="Pfam" id="PF13202"/>
    </source>
</evidence>
<dbReference type="InterPro" id="IPR018247">
    <property type="entry name" value="EF_Hand_1_Ca_BS"/>
</dbReference>
<feature type="region of interest" description="Disordered" evidence="1">
    <location>
        <begin position="127"/>
        <end position="177"/>
    </location>
</feature>
<feature type="compositionally biased region" description="Acidic residues" evidence="1">
    <location>
        <begin position="168"/>
        <end position="177"/>
    </location>
</feature>
<dbReference type="Gene3D" id="1.10.238.10">
    <property type="entry name" value="EF-hand"/>
    <property type="match status" value="1"/>
</dbReference>
<accession>A0ABU8RSD7</accession>
<gene>
    <name evidence="3" type="ORF">WG901_05075</name>
</gene>
<feature type="domain" description="EF-hand" evidence="2">
    <location>
        <begin position="96"/>
        <end position="114"/>
    </location>
</feature>
<comment type="caution">
    <text evidence="3">The sequence shown here is derived from an EMBL/GenBank/DDBJ whole genome shotgun (WGS) entry which is preliminary data.</text>
</comment>
<evidence type="ECO:0000256" key="1">
    <source>
        <dbReference type="SAM" id="MobiDB-lite"/>
    </source>
</evidence>